<reference evidence="8 9" key="1">
    <citation type="submission" date="2020-01" db="EMBL/GenBank/DDBJ databases">
        <title>Natronorubrum sp. JWXQ-INN 674 isolated from Inner Mongolia Autonomous Region of China.</title>
        <authorList>
            <person name="Xue Q."/>
        </authorList>
    </citation>
    <scope>NUCLEOTIDE SEQUENCE [LARGE SCALE GENOMIC DNA]</scope>
    <source>
        <strain evidence="8 9">JWXQ-INN-674</strain>
    </source>
</reference>
<dbReference type="OrthoDB" id="239932at2157"/>
<dbReference type="CDD" id="cd06581">
    <property type="entry name" value="TM_PBP1_LivM_like"/>
    <property type="match status" value="1"/>
</dbReference>
<feature type="region of interest" description="Disordered" evidence="6">
    <location>
        <begin position="1"/>
        <end position="25"/>
    </location>
</feature>
<evidence type="ECO:0000256" key="3">
    <source>
        <dbReference type="ARBA" id="ARBA00022692"/>
    </source>
</evidence>
<comment type="caution">
    <text evidence="8">The sequence shown here is derived from an EMBL/GenBank/DDBJ whole genome shotgun (WGS) entry which is preliminary data.</text>
</comment>
<dbReference type="Pfam" id="PF02653">
    <property type="entry name" value="BPD_transp_2"/>
    <property type="match status" value="1"/>
</dbReference>
<feature type="transmembrane region" description="Helical" evidence="7">
    <location>
        <begin position="36"/>
        <end position="61"/>
    </location>
</feature>
<evidence type="ECO:0000313" key="8">
    <source>
        <dbReference type="EMBL" id="MXV64301.1"/>
    </source>
</evidence>
<evidence type="ECO:0000256" key="4">
    <source>
        <dbReference type="ARBA" id="ARBA00022989"/>
    </source>
</evidence>
<feature type="transmembrane region" description="Helical" evidence="7">
    <location>
        <begin position="94"/>
        <end position="114"/>
    </location>
</feature>
<keyword evidence="2" id="KW-1003">Cell membrane</keyword>
<dbReference type="Proteomes" id="UP000434101">
    <property type="component" value="Unassembled WGS sequence"/>
</dbReference>
<dbReference type="PANTHER" id="PTHR30482">
    <property type="entry name" value="HIGH-AFFINITY BRANCHED-CHAIN AMINO ACID TRANSPORT SYSTEM PERMEASE"/>
    <property type="match status" value="1"/>
</dbReference>
<dbReference type="GO" id="GO:0015658">
    <property type="term" value="F:branched-chain amino acid transmembrane transporter activity"/>
    <property type="evidence" value="ECO:0007669"/>
    <property type="project" value="InterPro"/>
</dbReference>
<evidence type="ECO:0000313" key="9">
    <source>
        <dbReference type="Proteomes" id="UP000434101"/>
    </source>
</evidence>
<sequence>MSETDPDGDPETETTDGPDSADDSSAMIRPKWREDLLLIAKIVLATYVGFFVVGILSGAGINSTVGTLQSITFWAALFALGALALNLHWGYTGMFNIGVAGFMAIGAYTMSIAIASPDGSPAGFGLPIPVGIILGMIAAGIAGLVLVIPTLRVRADYFAIVTLGFSEIVRLSVQSRSLRRIGDTEYGTGGGQGIRATPVDSVIPWLFDQPVIGDVGNVFLEIGAAIGIASSVLMRGMYTGVLILFVIAFYILLTRIAYSPFGRVLKAIRDDELAAKSLGKRTDRAKIVAFAVGCALMGLVGTLWMGSRTHISPDSFMPLITFYVFVALIVGGSGSNTGSVIGGFAFAAFIFEGPRFVRTIVRENLGTDFPRTAYGAFAELGGGDPTAMIGYVLYQQADEVRYILLGVVLIVIMIKRPDGLLGHRKEISAGVDLTRRGAVADGGRPAVGGDTDAAAADDRQSNTGDDNDSQMETNDPDTTTAENGGKDHE</sequence>
<feature type="region of interest" description="Disordered" evidence="6">
    <location>
        <begin position="439"/>
        <end position="489"/>
    </location>
</feature>
<feature type="compositionally biased region" description="Polar residues" evidence="6">
    <location>
        <begin position="470"/>
        <end position="482"/>
    </location>
</feature>
<protein>
    <submittedName>
        <fullName evidence="8">Branched-chain amino acid ABC transporter permease</fullName>
    </submittedName>
</protein>
<evidence type="ECO:0000256" key="6">
    <source>
        <dbReference type="SAM" id="MobiDB-lite"/>
    </source>
</evidence>
<feature type="transmembrane region" description="Helical" evidence="7">
    <location>
        <begin position="319"/>
        <end position="351"/>
    </location>
</feature>
<dbReference type="AlphaFoldDB" id="A0A6B0VR58"/>
<accession>A0A6B0VR58</accession>
<dbReference type="InterPro" id="IPR001851">
    <property type="entry name" value="ABC_transp_permease"/>
</dbReference>
<evidence type="ECO:0000256" key="7">
    <source>
        <dbReference type="SAM" id="Phobius"/>
    </source>
</evidence>
<feature type="transmembrane region" description="Helical" evidence="7">
    <location>
        <begin position="67"/>
        <end position="87"/>
    </location>
</feature>
<keyword evidence="5 7" id="KW-0472">Membrane</keyword>
<keyword evidence="3 7" id="KW-0812">Transmembrane</keyword>
<dbReference type="EMBL" id="WUYX01000070">
    <property type="protein sequence ID" value="MXV64301.1"/>
    <property type="molecule type" value="Genomic_DNA"/>
</dbReference>
<feature type="compositionally biased region" description="Acidic residues" evidence="6">
    <location>
        <begin position="1"/>
        <end position="22"/>
    </location>
</feature>
<keyword evidence="4 7" id="KW-1133">Transmembrane helix</keyword>
<feature type="transmembrane region" description="Helical" evidence="7">
    <location>
        <begin position="287"/>
        <end position="307"/>
    </location>
</feature>
<name>A0A6B0VR58_9EURY</name>
<dbReference type="GO" id="GO:0005886">
    <property type="term" value="C:plasma membrane"/>
    <property type="evidence" value="ECO:0007669"/>
    <property type="project" value="UniProtKB-SubCell"/>
</dbReference>
<organism evidence="8 9">
    <name type="scientific">Natronorubrum halalkaliphilum</name>
    <dbReference type="NCBI Taxonomy" id="2691917"/>
    <lineage>
        <taxon>Archaea</taxon>
        <taxon>Methanobacteriati</taxon>
        <taxon>Methanobacteriota</taxon>
        <taxon>Stenosarchaea group</taxon>
        <taxon>Halobacteria</taxon>
        <taxon>Halobacteriales</taxon>
        <taxon>Natrialbaceae</taxon>
        <taxon>Natronorubrum</taxon>
    </lineage>
</organism>
<dbReference type="RefSeq" id="WP_160067484.1">
    <property type="nucleotide sequence ID" value="NZ_WUYX01000070.1"/>
</dbReference>
<keyword evidence="9" id="KW-1185">Reference proteome</keyword>
<dbReference type="InterPro" id="IPR043428">
    <property type="entry name" value="LivM-like"/>
</dbReference>
<proteinExistence type="predicted"/>
<evidence type="ECO:0000256" key="2">
    <source>
        <dbReference type="ARBA" id="ARBA00022475"/>
    </source>
</evidence>
<comment type="subcellular location">
    <subcellularLocation>
        <location evidence="1">Cell membrane</location>
        <topology evidence="1">Multi-pass membrane protein</topology>
    </subcellularLocation>
</comment>
<gene>
    <name evidence="8" type="ORF">GS429_19970</name>
</gene>
<feature type="transmembrane region" description="Helical" evidence="7">
    <location>
        <begin position="126"/>
        <end position="148"/>
    </location>
</feature>
<feature type="transmembrane region" description="Helical" evidence="7">
    <location>
        <begin position="237"/>
        <end position="258"/>
    </location>
</feature>
<dbReference type="PANTHER" id="PTHR30482:SF10">
    <property type="entry name" value="HIGH-AFFINITY BRANCHED-CHAIN AMINO ACID TRANSPORT PROTEIN BRAE"/>
    <property type="match status" value="1"/>
</dbReference>
<evidence type="ECO:0000256" key="5">
    <source>
        <dbReference type="ARBA" id="ARBA00023136"/>
    </source>
</evidence>
<evidence type="ECO:0000256" key="1">
    <source>
        <dbReference type="ARBA" id="ARBA00004651"/>
    </source>
</evidence>